<organism evidence="1 2">
    <name type="scientific">Mycobacterium stomatepiae</name>
    <dbReference type="NCBI Taxonomy" id="470076"/>
    <lineage>
        <taxon>Bacteria</taxon>
        <taxon>Bacillati</taxon>
        <taxon>Actinomycetota</taxon>
        <taxon>Actinomycetes</taxon>
        <taxon>Mycobacteriales</taxon>
        <taxon>Mycobacteriaceae</taxon>
        <taxon>Mycobacterium</taxon>
        <taxon>Mycobacterium simiae complex</taxon>
    </lineage>
</organism>
<name>A0A7I7Q1Y3_9MYCO</name>
<dbReference type="AlphaFoldDB" id="A0A7I7Q1Y3"/>
<dbReference type="Proteomes" id="UP000467130">
    <property type="component" value="Chromosome"/>
</dbReference>
<dbReference type="RefSeq" id="WP_163788478.1">
    <property type="nucleotide sequence ID" value="NZ_AP022587.1"/>
</dbReference>
<protein>
    <submittedName>
        <fullName evidence="1">Uncharacterized protein</fullName>
    </submittedName>
</protein>
<accession>A0A7I7Q1Y3</accession>
<evidence type="ECO:0000313" key="1">
    <source>
        <dbReference type="EMBL" id="BBY20374.1"/>
    </source>
</evidence>
<evidence type="ECO:0000313" key="2">
    <source>
        <dbReference type="Proteomes" id="UP000467130"/>
    </source>
</evidence>
<proteinExistence type="predicted"/>
<sequence>MLHIEEYVGIILGVPQTRRAKALANPDQPHSAVIHELEGYIKAHHPDTTDVNVMNATDTGRADKTHQPVRHWYHVTYEV</sequence>
<gene>
    <name evidence="1" type="ORF">MSTO_05790</name>
</gene>
<dbReference type="EMBL" id="AP022587">
    <property type="protein sequence ID" value="BBY20374.1"/>
    <property type="molecule type" value="Genomic_DNA"/>
</dbReference>
<keyword evidence="2" id="KW-1185">Reference proteome</keyword>
<dbReference type="KEGG" id="msto:MSTO_05790"/>
<reference evidence="1 2" key="1">
    <citation type="journal article" date="2019" name="Emerg. Microbes Infect.">
        <title>Comprehensive subspecies identification of 175 nontuberculous mycobacteria species based on 7547 genomic profiles.</title>
        <authorList>
            <person name="Matsumoto Y."/>
            <person name="Kinjo T."/>
            <person name="Motooka D."/>
            <person name="Nabeya D."/>
            <person name="Jung N."/>
            <person name="Uechi K."/>
            <person name="Horii T."/>
            <person name="Iida T."/>
            <person name="Fujita J."/>
            <person name="Nakamura S."/>
        </authorList>
    </citation>
    <scope>NUCLEOTIDE SEQUENCE [LARGE SCALE GENOMIC DNA]</scope>
    <source>
        <strain evidence="1 2">JCM 17783</strain>
    </source>
</reference>